<reference evidence="4 5" key="1">
    <citation type="submission" date="2018-02" db="EMBL/GenBank/DDBJ databases">
        <title>Draft genome sequences of four Legionella pneumophila clinical strains isolated in Ontario.</title>
        <authorList>
            <person name="Fortuna A."/>
            <person name="Ramnarine R."/>
            <person name="Li A."/>
            <person name="Frantz C."/>
            <person name="Mallo G."/>
        </authorList>
    </citation>
    <scope>NUCLEOTIDE SEQUENCE [LARGE SCALE GENOMIC DNA]</scope>
    <source>
        <strain evidence="4 5">LG61</strain>
    </source>
</reference>
<dbReference type="GO" id="GO:0016887">
    <property type="term" value="F:ATP hydrolysis activity"/>
    <property type="evidence" value="ECO:0007669"/>
    <property type="project" value="InterPro"/>
</dbReference>
<evidence type="ECO:0000313" key="5">
    <source>
        <dbReference type="Proteomes" id="UP000239239"/>
    </source>
</evidence>
<dbReference type="InterPro" id="IPR050093">
    <property type="entry name" value="ABC_SmlMolc_Importer"/>
</dbReference>
<dbReference type="PANTHER" id="PTHR42781:SF9">
    <property type="entry name" value="AMINO ACID ABC TRANSPORTER, ATP-BINDING PROTEIN-RELATED"/>
    <property type="match status" value="1"/>
</dbReference>
<dbReference type="SUPFAM" id="SSF52540">
    <property type="entry name" value="P-loop containing nucleoside triphosphate hydrolases"/>
    <property type="match status" value="1"/>
</dbReference>
<gene>
    <name evidence="4" type="ORF">C3928_03130</name>
</gene>
<dbReference type="InterPro" id="IPR017871">
    <property type="entry name" value="ABC_transporter-like_CS"/>
</dbReference>
<dbReference type="Gene3D" id="3.40.50.300">
    <property type="entry name" value="P-loop containing nucleotide triphosphate hydrolases"/>
    <property type="match status" value="1"/>
</dbReference>
<keyword evidence="3 4" id="KW-0067">ATP-binding</keyword>
<dbReference type="PROSITE" id="PS00211">
    <property type="entry name" value="ABC_TRANSPORTER_1"/>
    <property type="match status" value="1"/>
</dbReference>
<name>A0A2S6F5X8_LEGPN</name>
<dbReference type="PROSITE" id="PS50893">
    <property type="entry name" value="ABC_TRANSPORTER_2"/>
    <property type="match status" value="1"/>
</dbReference>
<dbReference type="EMBL" id="PQWY01000004">
    <property type="protein sequence ID" value="PPK32838.1"/>
    <property type="molecule type" value="Genomic_DNA"/>
</dbReference>
<dbReference type="AlphaFoldDB" id="A0A2S6F5X8"/>
<comment type="caution">
    <text evidence="4">The sequence shown here is derived from an EMBL/GenBank/DDBJ whole genome shotgun (WGS) entry which is preliminary data.</text>
</comment>
<organism evidence="4 5">
    <name type="scientific">Legionella pneumophila</name>
    <dbReference type="NCBI Taxonomy" id="446"/>
    <lineage>
        <taxon>Bacteria</taxon>
        <taxon>Pseudomonadati</taxon>
        <taxon>Pseudomonadota</taxon>
        <taxon>Gammaproteobacteria</taxon>
        <taxon>Legionellales</taxon>
        <taxon>Legionellaceae</taxon>
        <taxon>Legionella</taxon>
    </lineage>
</organism>
<dbReference type="InterPro" id="IPR027417">
    <property type="entry name" value="P-loop_NTPase"/>
</dbReference>
<evidence type="ECO:0000256" key="3">
    <source>
        <dbReference type="ARBA" id="ARBA00022840"/>
    </source>
</evidence>
<evidence type="ECO:0000313" key="4">
    <source>
        <dbReference type="EMBL" id="PPK32838.1"/>
    </source>
</evidence>
<dbReference type="Pfam" id="PF00005">
    <property type="entry name" value="ABC_tran"/>
    <property type="match status" value="1"/>
</dbReference>
<dbReference type="Proteomes" id="UP000239239">
    <property type="component" value="Unassembled WGS sequence"/>
</dbReference>
<keyword evidence="1" id="KW-0813">Transport</keyword>
<evidence type="ECO:0000256" key="2">
    <source>
        <dbReference type="ARBA" id="ARBA00022741"/>
    </source>
</evidence>
<dbReference type="GO" id="GO:0005524">
    <property type="term" value="F:ATP binding"/>
    <property type="evidence" value="ECO:0007669"/>
    <property type="project" value="UniProtKB-KW"/>
</dbReference>
<dbReference type="InterPro" id="IPR003593">
    <property type="entry name" value="AAA+_ATPase"/>
</dbReference>
<dbReference type="PANTHER" id="PTHR42781">
    <property type="entry name" value="SPERMIDINE/PUTRESCINE IMPORT ATP-BINDING PROTEIN POTA"/>
    <property type="match status" value="1"/>
</dbReference>
<sequence length="222" mass="24330">MLQVINASKKIGNTQVLNEINLNIQANSIVGLVGPSGSGKTTLLRCIQQLESIDSGSIHCEGKSGFMFQDFQLFPHMTVLNNLIYAPSLHDKTADHMVSAWALLAMLGLSDKAHSYPQGLSGGQKQRVALARSLMMKPDLLLCDEPTSGLDMATTNDVIALLNTVKTLKITMLIASHDLFFLSNIAERLLVVKQGKLIADFKTQEVSDPILYLQQFYQGEIL</sequence>
<dbReference type="SMART" id="SM00382">
    <property type="entry name" value="AAA"/>
    <property type="match status" value="1"/>
</dbReference>
<dbReference type="OrthoDB" id="9802264at2"/>
<proteinExistence type="predicted"/>
<protein>
    <submittedName>
        <fullName evidence="4">Amino acid ABC transporter ATP-binding protein</fullName>
    </submittedName>
</protein>
<accession>A0A2S6F5X8</accession>
<dbReference type="RefSeq" id="WP_027228862.1">
    <property type="nucleotide sequence ID" value="NZ_CP017601.1"/>
</dbReference>
<keyword evidence="2" id="KW-0547">Nucleotide-binding</keyword>
<dbReference type="CDD" id="cd03229">
    <property type="entry name" value="ABC_Class3"/>
    <property type="match status" value="1"/>
</dbReference>
<evidence type="ECO:0000256" key="1">
    <source>
        <dbReference type="ARBA" id="ARBA00022448"/>
    </source>
</evidence>
<dbReference type="InterPro" id="IPR003439">
    <property type="entry name" value="ABC_transporter-like_ATP-bd"/>
</dbReference>